<proteinExistence type="predicted"/>
<sequence length="218" mass="24983">MYDMRESWIPAYFRDKPMYGVIRTTSRSESENFFFSNFHQSGSSLCQFYIRFESAMDKQRSETKRLNHECRSGKPALVSKLYLEDDASELYTRSVFYKVQEEILAARDDMRIQTGNDLDKLKQVNKSIQGLNSELGDASGGFTKQDFMANLIGKRPTGDISIQPPLQCKNKGSGLKRIVGEREKAINQAKKKARKCKLCSSTFHDQRTCPTKKKFAES</sequence>
<gene>
    <name evidence="1" type="ORF">DCAR_0101171</name>
</gene>
<dbReference type="PANTHER" id="PTHR47718">
    <property type="entry name" value="OS01G0519700 PROTEIN"/>
    <property type="match status" value="1"/>
</dbReference>
<dbReference type="AlphaFoldDB" id="A0AAF0W2A9"/>
<protein>
    <recommendedName>
        <fullName evidence="3">Protein FAR1-RELATED SEQUENCE</fullName>
    </recommendedName>
</protein>
<dbReference type="EMBL" id="CP093343">
    <property type="protein sequence ID" value="WOG82012.1"/>
    <property type="molecule type" value="Genomic_DNA"/>
</dbReference>
<accession>A0AAF0W2A9</accession>
<evidence type="ECO:0008006" key="3">
    <source>
        <dbReference type="Google" id="ProtNLM"/>
    </source>
</evidence>
<dbReference type="PANTHER" id="PTHR47718:SF17">
    <property type="entry name" value="PROTEIN FAR1-RELATED SEQUENCE 5-LIKE"/>
    <property type="match status" value="1"/>
</dbReference>
<evidence type="ECO:0000313" key="1">
    <source>
        <dbReference type="EMBL" id="WOG82012.1"/>
    </source>
</evidence>
<evidence type="ECO:0000313" key="2">
    <source>
        <dbReference type="Proteomes" id="UP000077755"/>
    </source>
</evidence>
<reference evidence="1" key="2">
    <citation type="submission" date="2022-03" db="EMBL/GenBank/DDBJ databases">
        <title>Draft title - Genomic analysis of global carrot germplasm unveils the trajectory of domestication and the origin of high carotenoid orange carrot.</title>
        <authorList>
            <person name="Iorizzo M."/>
            <person name="Ellison S."/>
            <person name="Senalik D."/>
            <person name="Macko-Podgorni A."/>
            <person name="Grzebelus D."/>
            <person name="Bostan H."/>
            <person name="Rolling W."/>
            <person name="Curaba J."/>
            <person name="Simon P."/>
        </authorList>
    </citation>
    <scope>NUCLEOTIDE SEQUENCE</scope>
    <source>
        <tissue evidence="1">Leaf</tissue>
    </source>
</reference>
<name>A0AAF0W2A9_DAUCS</name>
<reference evidence="1" key="1">
    <citation type="journal article" date="2016" name="Nat. Genet.">
        <title>A high-quality carrot genome assembly provides new insights into carotenoid accumulation and asterid genome evolution.</title>
        <authorList>
            <person name="Iorizzo M."/>
            <person name="Ellison S."/>
            <person name="Senalik D."/>
            <person name="Zeng P."/>
            <person name="Satapoomin P."/>
            <person name="Huang J."/>
            <person name="Bowman M."/>
            <person name="Iovene M."/>
            <person name="Sanseverino W."/>
            <person name="Cavagnaro P."/>
            <person name="Yildiz M."/>
            <person name="Macko-Podgorni A."/>
            <person name="Moranska E."/>
            <person name="Grzebelus E."/>
            <person name="Grzebelus D."/>
            <person name="Ashrafi H."/>
            <person name="Zheng Z."/>
            <person name="Cheng S."/>
            <person name="Spooner D."/>
            <person name="Van Deynze A."/>
            <person name="Simon P."/>
        </authorList>
    </citation>
    <scope>NUCLEOTIDE SEQUENCE</scope>
    <source>
        <tissue evidence="1">Leaf</tissue>
    </source>
</reference>
<organism evidence="1 2">
    <name type="scientific">Daucus carota subsp. sativus</name>
    <name type="common">Carrot</name>
    <dbReference type="NCBI Taxonomy" id="79200"/>
    <lineage>
        <taxon>Eukaryota</taxon>
        <taxon>Viridiplantae</taxon>
        <taxon>Streptophyta</taxon>
        <taxon>Embryophyta</taxon>
        <taxon>Tracheophyta</taxon>
        <taxon>Spermatophyta</taxon>
        <taxon>Magnoliopsida</taxon>
        <taxon>eudicotyledons</taxon>
        <taxon>Gunneridae</taxon>
        <taxon>Pentapetalae</taxon>
        <taxon>asterids</taxon>
        <taxon>campanulids</taxon>
        <taxon>Apiales</taxon>
        <taxon>Apiaceae</taxon>
        <taxon>Apioideae</taxon>
        <taxon>Scandiceae</taxon>
        <taxon>Daucinae</taxon>
        <taxon>Daucus</taxon>
        <taxon>Daucus sect. Daucus</taxon>
    </lineage>
</organism>
<keyword evidence="2" id="KW-1185">Reference proteome</keyword>
<dbReference type="Proteomes" id="UP000077755">
    <property type="component" value="Chromosome 1"/>
</dbReference>